<comment type="caution">
    <text evidence="1">The sequence shown here is derived from an EMBL/GenBank/DDBJ whole genome shotgun (WGS) entry which is preliminary data.</text>
</comment>
<dbReference type="AlphaFoldDB" id="A0AA88LDU1"/>
<reference evidence="1" key="1">
    <citation type="submission" date="2023-07" db="EMBL/GenBank/DDBJ databases">
        <title>Chromosome-level genome assembly of Artemia franciscana.</title>
        <authorList>
            <person name="Jo E."/>
        </authorList>
    </citation>
    <scope>NUCLEOTIDE SEQUENCE</scope>
    <source>
        <tissue evidence="1">Whole body</tissue>
    </source>
</reference>
<dbReference type="EMBL" id="JAVRJZ010000006">
    <property type="protein sequence ID" value="KAK2721196.1"/>
    <property type="molecule type" value="Genomic_DNA"/>
</dbReference>
<accession>A0AA88LDU1</accession>
<evidence type="ECO:0000313" key="2">
    <source>
        <dbReference type="Proteomes" id="UP001187531"/>
    </source>
</evidence>
<dbReference type="Proteomes" id="UP001187531">
    <property type="component" value="Unassembled WGS sequence"/>
</dbReference>
<keyword evidence="2" id="KW-1185">Reference proteome</keyword>
<organism evidence="1 2">
    <name type="scientific">Artemia franciscana</name>
    <name type="common">Brine shrimp</name>
    <name type="synonym">Artemia sanfranciscana</name>
    <dbReference type="NCBI Taxonomy" id="6661"/>
    <lineage>
        <taxon>Eukaryota</taxon>
        <taxon>Metazoa</taxon>
        <taxon>Ecdysozoa</taxon>
        <taxon>Arthropoda</taxon>
        <taxon>Crustacea</taxon>
        <taxon>Branchiopoda</taxon>
        <taxon>Anostraca</taxon>
        <taxon>Artemiidae</taxon>
        <taxon>Artemia</taxon>
    </lineage>
</organism>
<gene>
    <name evidence="1" type="ORF">QYM36_003464</name>
</gene>
<name>A0AA88LDU1_ARTSF</name>
<protein>
    <submittedName>
        <fullName evidence="1">Uncharacterized protein</fullName>
    </submittedName>
</protein>
<proteinExistence type="predicted"/>
<evidence type="ECO:0000313" key="1">
    <source>
        <dbReference type="EMBL" id="KAK2721196.1"/>
    </source>
</evidence>
<sequence length="218" mass="25015">MEIVKAKSVKENDVYIVDGFLFRIKSRKNENIYYVCFKEVFKARDVLRGNGKFIVIKPNEGHGPDCAHNQILEARATIHKRIREEVTALVAIILREESQKFIDKGLDLVTKVPKYHNVKKHLLEIRRQSSGFYRNPSFADTYDGQPFLILDTVNPVTEGGILVFLYERALRALFCCETVLGDGIFKPCKANFFIHGVVRESSDPSEIQIVVPWFFASF</sequence>